<name>A0A0F9SDV4_9ZZZZ</name>
<accession>A0A0F9SDV4</accession>
<dbReference type="EMBL" id="LAZR01000485">
    <property type="protein sequence ID" value="KKN67045.1"/>
    <property type="molecule type" value="Genomic_DNA"/>
</dbReference>
<gene>
    <name evidence="1" type="ORF">LCGC14_0465990</name>
</gene>
<proteinExistence type="predicted"/>
<reference evidence="1" key="1">
    <citation type="journal article" date="2015" name="Nature">
        <title>Complex archaea that bridge the gap between prokaryotes and eukaryotes.</title>
        <authorList>
            <person name="Spang A."/>
            <person name="Saw J.H."/>
            <person name="Jorgensen S.L."/>
            <person name="Zaremba-Niedzwiedzka K."/>
            <person name="Martijn J."/>
            <person name="Lind A.E."/>
            <person name="van Eijk R."/>
            <person name="Schleper C."/>
            <person name="Guy L."/>
            <person name="Ettema T.J."/>
        </authorList>
    </citation>
    <scope>NUCLEOTIDE SEQUENCE</scope>
</reference>
<sequence>MRKIKKINRKPNVTAKLTFFDFGWRDNIIYSVKATSKEKSKGLMMLEKLNDFFNFSKQDQEDFKKKMIEMQIKAFTPTKYFEQVKPLKKFERDERGRIISPFSIKKDEQKEDTEKS</sequence>
<evidence type="ECO:0000313" key="1">
    <source>
        <dbReference type="EMBL" id="KKN67045.1"/>
    </source>
</evidence>
<comment type="caution">
    <text evidence="1">The sequence shown here is derived from an EMBL/GenBank/DDBJ whole genome shotgun (WGS) entry which is preliminary data.</text>
</comment>
<protein>
    <submittedName>
        <fullName evidence="1">Uncharacterized protein</fullName>
    </submittedName>
</protein>
<dbReference type="AlphaFoldDB" id="A0A0F9SDV4"/>
<organism evidence="1">
    <name type="scientific">marine sediment metagenome</name>
    <dbReference type="NCBI Taxonomy" id="412755"/>
    <lineage>
        <taxon>unclassified sequences</taxon>
        <taxon>metagenomes</taxon>
        <taxon>ecological metagenomes</taxon>
    </lineage>
</organism>